<evidence type="ECO:0000313" key="2">
    <source>
        <dbReference type="Proteomes" id="UP000886884"/>
    </source>
</evidence>
<organism evidence="1 2">
    <name type="scientific">Candidatus Ornithocaccomicrobium faecavium</name>
    <dbReference type="NCBI Taxonomy" id="2840890"/>
    <lineage>
        <taxon>Bacteria</taxon>
        <taxon>Bacillati</taxon>
        <taxon>Bacillota</taxon>
        <taxon>Clostridia</taxon>
        <taxon>Candidatus Ornithocaccomicrobium</taxon>
    </lineage>
</organism>
<sequence length="103" mass="11730">MIKRYQIDTPDQLRALYALHPAGNPRMDYLARAWRAQAVLRSANYANPPLPSMAYIEFDAKLRKAIVCKTINGRDECVGTMPYNKAIRYCKENLRLVKAELGG</sequence>
<reference evidence="1" key="2">
    <citation type="journal article" date="2021" name="PeerJ">
        <title>Extensive microbial diversity within the chicken gut microbiome revealed by metagenomics and culture.</title>
        <authorList>
            <person name="Gilroy R."/>
            <person name="Ravi A."/>
            <person name="Getino M."/>
            <person name="Pursley I."/>
            <person name="Horton D.L."/>
            <person name="Alikhan N.F."/>
            <person name="Baker D."/>
            <person name="Gharbi K."/>
            <person name="Hall N."/>
            <person name="Watson M."/>
            <person name="Adriaenssens E.M."/>
            <person name="Foster-Nyarko E."/>
            <person name="Jarju S."/>
            <person name="Secka A."/>
            <person name="Antonio M."/>
            <person name="Oren A."/>
            <person name="Chaudhuri R.R."/>
            <person name="La Ragione R."/>
            <person name="Hildebrand F."/>
            <person name="Pallen M.J."/>
        </authorList>
    </citation>
    <scope>NUCLEOTIDE SEQUENCE</scope>
    <source>
        <strain evidence="1">CHK183-6373</strain>
    </source>
</reference>
<evidence type="ECO:0000313" key="1">
    <source>
        <dbReference type="EMBL" id="HIV29040.1"/>
    </source>
</evidence>
<gene>
    <name evidence="1" type="ORF">IAA64_13840</name>
</gene>
<dbReference type="AlphaFoldDB" id="A0A9D1P9L5"/>
<accession>A0A9D1P9L5</accession>
<dbReference type="EMBL" id="DVOT01000246">
    <property type="protein sequence ID" value="HIV29040.1"/>
    <property type="molecule type" value="Genomic_DNA"/>
</dbReference>
<name>A0A9D1P9L5_9FIRM</name>
<proteinExistence type="predicted"/>
<comment type="caution">
    <text evidence="1">The sequence shown here is derived from an EMBL/GenBank/DDBJ whole genome shotgun (WGS) entry which is preliminary data.</text>
</comment>
<reference evidence="1" key="1">
    <citation type="submission" date="2020-10" db="EMBL/GenBank/DDBJ databases">
        <authorList>
            <person name="Gilroy R."/>
        </authorList>
    </citation>
    <scope>NUCLEOTIDE SEQUENCE</scope>
    <source>
        <strain evidence="1">CHK183-6373</strain>
    </source>
</reference>
<dbReference type="Proteomes" id="UP000886884">
    <property type="component" value="Unassembled WGS sequence"/>
</dbReference>
<protein>
    <submittedName>
        <fullName evidence="1">Uncharacterized protein</fullName>
    </submittedName>
</protein>